<feature type="transmembrane region" description="Helical" evidence="17">
    <location>
        <begin position="53"/>
        <end position="72"/>
    </location>
</feature>
<comment type="similarity">
    <text evidence="11">Belongs to the SEDS family. FtsW subfamily.</text>
</comment>
<feature type="transmembrane region" description="Helical" evidence="17">
    <location>
        <begin position="194"/>
        <end position="214"/>
    </location>
</feature>
<keyword evidence="4 17" id="KW-0812">Transmembrane</keyword>
<dbReference type="EC" id="2.4.99.28" evidence="14"/>
<keyword evidence="19" id="KW-1185">Reference proteome</keyword>
<dbReference type="GO" id="GO:0005886">
    <property type="term" value="C:plasma membrane"/>
    <property type="evidence" value="ECO:0007669"/>
    <property type="project" value="TreeGrafter"/>
</dbReference>
<comment type="catalytic activity">
    <reaction evidence="15">
        <text>[GlcNAc-(1-&gt;4)-Mur2Ac(oyl-L-Ala-gamma-D-Glu-L-Lys-D-Ala-D-Ala)](n)-di-trans,octa-cis-undecaprenyl diphosphate + beta-D-GlcNAc-(1-&gt;4)-Mur2Ac(oyl-L-Ala-gamma-D-Glu-L-Lys-D-Ala-D-Ala)-di-trans,octa-cis-undecaprenyl diphosphate = [GlcNAc-(1-&gt;4)-Mur2Ac(oyl-L-Ala-gamma-D-Glu-L-Lys-D-Ala-D-Ala)](n+1)-di-trans,octa-cis-undecaprenyl diphosphate + di-trans,octa-cis-undecaprenyl diphosphate + H(+)</text>
        <dbReference type="Rhea" id="RHEA:23708"/>
        <dbReference type="Rhea" id="RHEA-COMP:9602"/>
        <dbReference type="Rhea" id="RHEA-COMP:9603"/>
        <dbReference type="ChEBI" id="CHEBI:15378"/>
        <dbReference type="ChEBI" id="CHEBI:58405"/>
        <dbReference type="ChEBI" id="CHEBI:60033"/>
        <dbReference type="ChEBI" id="CHEBI:78435"/>
        <dbReference type="EC" id="2.4.99.28"/>
    </reaction>
</comment>
<evidence type="ECO:0000256" key="1">
    <source>
        <dbReference type="ARBA" id="ARBA00004141"/>
    </source>
</evidence>
<evidence type="ECO:0000256" key="11">
    <source>
        <dbReference type="ARBA" id="ARBA00038053"/>
    </source>
</evidence>
<keyword evidence="7 17" id="KW-1133">Transmembrane helix</keyword>
<keyword evidence="5" id="KW-0133">Cell shape</keyword>
<keyword evidence="18" id="KW-0132">Cell division</keyword>
<proteinExistence type="inferred from homology"/>
<feature type="transmembrane region" description="Helical" evidence="17">
    <location>
        <begin position="250"/>
        <end position="268"/>
    </location>
</feature>
<keyword evidence="2" id="KW-0328">Glycosyltransferase</keyword>
<dbReference type="Pfam" id="PF01098">
    <property type="entry name" value="FTSW_RODA_SPOVE"/>
    <property type="match status" value="1"/>
</dbReference>
<dbReference type="GO" id="GO:0015648">
    <property type="term" value="F:lipid-linked peptidoglycan transporter activity"/>
    <property type="evidence" value="ECO:0007669"/>
    <property type="project" value="TreeGrafter"/>
</dbReference>
<evidence type="ECO:0000256" key="10">
    <source>
        <dbReference type="ARBA" id="ARBA00033270"/>
    </source>
</evidence>
<evidence type="ECO:0000256" key="4">
    <source>
        <dbReference type="ARBA" id="ARBA00022692"/>
    </source>
</evidence>
<feature type="transmembrane region" description="Helical" evidence="17">
    <location>
        <begin position="12"/>
        <end position="33"/>
    </location>
</feature>
<comment type="caution">
    <text evidence="18">The sequence shown here is derived from an EMBL/GenBank/DDBJ whole genome shotgun (WGS) entry which is preliminary data.</text>
</comment>
<evidence type="ECO:0000256" key="14">
    <source>
        <dbReference type="ARBA" id="ARBA00044770"/>
    </source>
</evidence>
<evidence type="ECO:0000313" key="19">
    <source>
        <dbReference type="Proteomes" id="UP000051686"/>
    </source>
</evidence>
<keyword evidence="18" id="KW-0131">Cell cycle</keyword>
<feature type="transmembrane region" description="Helical" evidence="17">
    <location>
        <begin position="322"/>
        <end position="343"/>
    </location>
</feature>
<dbReference type="GO" id="GO:0008955">
    <property type="term" value="F:peptidoglycan glycosyltransferase activity"/>
    <property type="evidence" value="ECO:0007669"/>
    <property type="project" value="UniProtKB-EC"/>
</dbReference>
<evidence type="ECO:0000256" key="2">
    <source>
        <dbReference type="ARBA" id="ARBA00022676"/>
    </source>
</evidence>
<dbReference type="PANTHER" id="PTHR30474:SF2">
    <property type="entry name" value="PEPTIDOGLYCAN GLYCOSYLTRANSFERASE FTSW-RELATED"/>
    <property type="match status" value="1"/>
</dbReference>
<evidence type="ECO:0000256" key="17">
    <source>
        <dbReference type="SAM" id="Phobius"/>
    </source>
</evidence>
<comment type="subcellular location">
    <subcellularLocation>
        <location evidence="1">Membrane</location>
        <topology evidence="1">Multi-pass membrane protein</topology>
    </subcellularLocation>
</comment>
<feature type="transmembrane region" description="Helical" evidence="17">
    <location>
        <begin position="355"/>
        <end position="376"/>
    </location>
</feature>
<dbReference type="GO" id="GO:0008360">
    <property type="term" value="P:regulation of cell shape"/>
    <property type="evidence" value="ECO:0007669"/>
    <property type="project" value="UniProtKB-KW"/>
</dbReference>
<comment type="function">
    <text evidence="16">Peptidoglycan polymerase that is essential for cell division.</text>
</comment>
<evidence type="ECO:0000256" key="7">
    <source>
        <dbReference type="ARBA" id="ARBA00022989"/>
    </source>
</evidence>
<dbReference type="Proteomes" id="UP000051686">
    <property type="component" value="Unassembled WGS sequence"/>
</dbReference>
<dbReference type="GO" id="GO:0051301">
    <property type="term" value="P:cell division"/>
    <property type="evidence" value="ECO:0007669"/>
    <property type="project" value="UniProtKB-KW"/>
</dbReference>
<gene>
    <name evidence="18" type="ORF">FD46_GL001775</name>
</gene>
<sequence>MKKLRDKLHYFDFYLFIPYIILCAVGVVMVYSASSINLSYSGAATSTYLLKQLLYVILGLVCFTLAYSIQLSKLVNRSFIMMGFFLMVILLLYAKFFTTAINGANGWIDLKIFSLQPAELCKLYLILFMAQLITRREKMPLQQRKQVKKKPYILAVLLLILILIEPDLGGFAINAAIILVMWLASGEINYKKALFSLTVIIASLTLLTQLFRFWNPVSGTKYEYMYGRLAAFYNPFHVASTSGQQLINSYYAISNGGLFGVGLGNSIQKRGYLPEPYTDFILGIISEELGAIGVAVVLLLLTWVVLRIYLIGIRSNSTYDTLLCYGVGTFMAVETLFNVGAVNGMLPITGVTFPFVSYGGSSMLVLSLALGLVMNVSINQHRGKMTEFLH</sequence>
<evidence type="ECO:0000256" key="8">
    <source>
        <dbReference type="ARBA" id="ARBA00023136"/>
    </source>
</evidence>
<evidence type="ECO:0000256" key="13">
    <source>
        <dbReference type="ARBA" id="ARBA00041418"/>
    </source>
</evidence>
<dbReference type="PROSITE" id="PS00428">
    <property type="entry name" value="FTSW_RODA_SPOVE"/>
    <property type="match status" value="1"/>
</dbReference>
<feature type="transmembrane region" description="Helical" evidence="17">
    <location>
        <begin position="288"/>
        <end position="310"/>
    </location>
</feature>
<keyword evidence="8 17" id="KW-0472">Membrane</keyword>
<dbReference type="EMBL" id="AZEH01000039">
    <property type="protein sequence ID" value="KRL04642.1"/>
    <property type="molecule type" value="Genomic_DNA"/>
</dbReference>
<feature type="transmembrane region" description="Helical" evidence="17">
    <location>
        <begin position="154"/>
        <end position="182"/>
    </location>
</feature>
<dbReference type="GO" id="GO:0009252">
    <property type="term" value="P:peptidoglycan biosynthetic process"/>
    <property type="evidence" value="ECO:0007669"/>
    <property type="project" value="UniProtKB-KW"/>
</dbReference>
<dbReference type="InterPro" id="IPR001182">
    <property type="entry name" value="FtsW/RodA"/>
</dbReference>
<reference evidence="18 19" key="1">
    <citation type="journal article" date="2015" name="Genome Announc.">
        <title>Expanding the biotechnology potential of lactobacilli through comparative genomics of 213 strains and associated genera.</title>
        <authorList>
            <person name="Sun Z."/>
            <person name="Harris H.M."/>
            <person name="McCann A."/>
            <person name="Guo C."/>
            <person name="Argimon S."/>
            <person name="Zhang W."/>
            <person name="Yang X."/>
            <person name="Jeffery I.B."/>
            <person name="Cooney J.C."/>
            <person name="Kagawa T.F."/>
            <person name="Liu W."/>
            <person name="Song Y."/>
            <person name="Salvetti E."/>
            <person name="Wrobel A."/>
            <person name="Rasinkangas P."/>
            <person name="Parkhill J."/>
            <person name="Rea M.C."/>
            <person name="O'Sullivan O."/>
            <person name="Ritari J."/>
            <person name="Douillard F.P."/>
            <person name="Paul Ross R."/>
            <person name="Yang R."/>
            <person name="Briner A.E."/>
            <person name="Felis G.E."/>
            <person name="de Vos W.M."/>
            <person name="Barrangou R."/>
            <person name="Klaenhammer T.R."/>
            <person name="Caufield P.W."/>
            <person name="Cui Y."/>
            <person name="Zhang H."/>
            <person name="O'Toole P.W."/>
        </authorList>
    </citation>
    <scope>NUCLEOTIDE SEQUENCE [LARGE SCALE GENOMIC DNA]</scope>
    <source>
        <strain evidence="18 19">DSM 19972</strain>
    </source>
</reference>
<evidence type="ECO:0000256" key="6">
    <source>
        <dbReference type="ARBA" id="ARBA00022984"/>
    </source>
</evidence>
<dbReference type="PATRIC" id="fig|1423777.3.peg.1829"/>
<evidence type="ECO:0000256" key="16">
    <source>
        <dbReference type="ARBA" id="ARBA00049966"/>
    </source>
</evidence>
<dbReference type="GO" id="GO:0032153">
    <property type="term" value="C:cell division site"/>
    <property type="evidence" value="ECO:0007669"/>
    <property type="project" value="TreeGrafter"/>
</dbReference>
<evidence type="ECO:0000256" key="15">
    <source>
        <dbReference type="ARBA" id="ARBA00049902"/>
    </source>
</evidence>
<keyword evidence="6" id="KW-0573">Peptidoglycan synthesis</keyword>
<evidence type="ECO:0000313" key="18">
    <source>
        <dbReference type="EMBL" id="KRL04642.1"/>
    </source>
</evidence>
<organism evidence="18 19">
    <name type="scientific">Liquorilactobacillus oeni DSM 19972</name>
    <dbReference type="NCBI Taxonomy" id="1423777"/>
    <lineage>
        <taxon>Bacteria</taxon>
        <taxon>Bacillati</taxon>
        <taxon>Bacillota</taxon>
        <taxon>Bacilli</taxon>
        <taxon>Lactobacillales</taxon>
        <taxon>Lactobacillaceae</taxon>
        <taxon>Liquorilactobacillus</taxon>
    </lineage>
</organism>
<protein>
    <recommendedName>
        <fullName evidence="12">Probable peptidoglycan glycosyltransferase FtsW</fullName>
        <ecNumber evidence="14">2.4.99.28</ecNumber>
    </recommendedName>
    <alternativeName>
        <fullName evidence="13">Cell division protein FtsW</fullName>
    </alternativeName>
    <alternativeName>
        <fullName evidence="10">Cell wall polymerase</fullName>
    </alternativeName>
    <alternativeName>
        <fullName evidence="9">Peptidoglycan polymerase</fullName>
    </alternativeName>
</protein>
<evidence type="ECO:0000256" key="9">
    <source>
        <dbReference type="ARBA" id="ARBA00032370"/>
    </source>
</evidence>
<feature type="transmembrane region" description="Helical" evidence="17">
    <location>
        <begin position="79"/>
        <end position="101"/>
    </location>
</feature>
<dbReference type="OrthoDB" id="9812661at2"/>
<evidence type="ECO:0000256" key="5">
    <source>
        <dbReference type="ARBA" id="ARBA00022960"/>
    </source>
</evidence>
<name>A0A0R1MHE8_9LACO</name>
<dbReference type="AlphaFoldDB" id="A0A0R1MHE8"/>
<feature type="transmembrane region" description="Helical" evidence="17">
    <location>
        <begin position="113"/>
        <end position="133"/>
    </location>
</feature>
<dbReference type="STRING" id="1423777.FD46_GL001775"/>
<evidence type="ECO:0000256" key="12">
    <source>
        <dbReference type="ARBA" id="ARBA00041185"/>
    </source>
</evidence>
<dbReference type="PANTHER" id="PTHR30474">
    <property type="entry name" value="CELL CYCLE PROTEIN"/>
    <property type="match status" value="1"/>
</dbReference>
<dbReference type="InterPro" id="IPR018365">
    <property type="entry name" value="Cell_cycle_FtsW-rel_CS"/>
</dbReference>
<evidence type="ECO:0000256" key="3">
    <source>
        <dbReference type="ARBA" id="ARBA00022679"/>
    </source>
</evidence>
<dbReference type="RefSeq" id="WP_057896596.1">
    <property type="nucleotide sequence ID" value="NZ_AZEH01000039.1"/>
</dbReference>
<keyword evidence="3" id="KW-0808">Transferase</keyword>
<accession>A0A0R1MHE8</accession>